<name>A0A0A9C6E9_ARUDO</name>
<dbReference type="AlphaFoldDB" id="A0A0A9C6E9"/>
<reference evidence="1" key="2">
    <citation type="journal article" date="2015" name="Data Brief">
        <title>Shoot transcriptome of the giant reed, Arundo donax.</title>
        <authorList>
            <person name="Barrero R.A."/>
            <person name="Guerrero F.D."/>
            <person name="Moolhuijzen P."/>
            <person name="Goolsby J.A."/>
            <person name="Tidwell J."/>
            <person name="Bellgard S.E."/>
            <person name="Bellgard M.I."/>
        </authorList>
    </citation>
    <scope>NUCLEOTIDE SEQUENCE</scope>
    <source>
        <tissue evidence="1">Shoot tissue taken approximately 20 cm above the soil surface</tissue>
    </source>
</reference>
<proteinExistence type="predicted"/>
<dbReference type="EMBL" id="GBRH01226001">
    <property type="protein sequence ID" value="JAD71894.1"/>
    <property type="molecule type" value="Transcribed_RNA"/>
</dbReference>
<organism evidence="1">
    <name type="scientific">Arundo donax</name>
    <name type="common">Giant reed</name>
    <name type="synonym">Donax arundinaceus</name>
    <dbReference type="NCBI Taxonomy" id="35708"/>
    <lineage>
        <taxon>Eukaryota</taxon>
        <taxon>Viridiplantae</taxon>
        <taxon>Streptophyta</taxon>
        <taxon>Embryophyta</taxon>
        <taxon>Tracheophyta</taxon>
        <taxon>Spermatophyta</taxon>
        <taxon>Magnoliopsida</taxon>
        <taxon>Liliopsida</taxon>
        <taxon>Poales</taxon>
        <taxon>Poaceae</taxon>
        <taxon>PACMAD clade</taxon>
        <taxon>Arundinoideae</taxon>
        <taxon>Arundineae</taxon>
        <taxon>Arundo</taxon>
    </lineage>
</organism>
<reference evidence="1" key="1">
    <citation type="submission" date="2014-09" db="EMBL/GenBank/DDBJ databases">
        <authorList>
            <person name="Magalhaes I.L.F."/>
            <person name="Oliveira U."/>
            <person name="Santos F.R."/>
            <person name="Vidigal T.H.D.A."/>
            <person name="Brescovit A.D."/>
            <person name="Santos A.J."/>
        </authorList>
    </citation>
    <scope>NUCLEOTIDE SEQUENCE</scope>
    <source>
        <tissue evidence="1">Shoot tissue taken approximately 20 cm above the soil surface</tissue>
    </source>
</reference>
<evidence type="ECO:0000313" key="1">
    <source>
        <dbReference type="EMBL" id="JAD71894.1"/>
    </source>
</evidence>
<sequence>MPLSLSKLYSLSLSLKLSLAL</sequence>
<protein>
    <submittedName>
        <fullName evidence="1">Uncharacterized protein</fullName>
    </submittedName>
</protein>
<accession>A0A0A9C6E9</accession>